<feature type="signal peptide" evidence="1">
    <location>
        <begin position="1"/>
        <end position="20"/>
    </location>
</feature>
<protein>
    <recommendedName>
        <fullName evidence="4">AB hydrolase-1 domain-containing protein</fullName>
    </recommendedName>
</protein>
<evidence type="ECO:0000313" key="2">
    <source>
        <dbReference type="EMBL" id="KAG5651393.1"/>
    </source>
</evidence>
<reference evidence="2" key="2">
    <citation type="submission" date="2021-10" db="EMBL/GenBank/DDBJ databases">
        <title>Phylogenomics reveals ancestral predisposition of the termite-cultivated fungus Termitomyces towards a domesticated lifestyle.</title>
        <authorList>
            <person name="Auxier B."/>
            <person name="Grum-Grzhimaylo A."/>
            <person name="Cardenas M.E."/>
            <person name="Lodge J.D."/>
            <person name="Laessoe T."/>
            <person name="Pedersen O."/>
            <person name="Smith M.E."/>
            <person name="Kuyper T.W."/>
            <person name="Franco-Molano E.A."/>
            <person name="Baroni T.J."/>
            <person name="Aanen D.K."/>
        </authorList>
    </citation>
    <scope>NUCLEOTIDE SEQUENCE</scope>
    <source>
        <strain evidence="2">D49</strain>
    </source>
</reference>
<reference evidence="2" key="1">
    <citation type="submission" date="2021-02" db="EMBL/GenBank/DDBJ databases">
        <authorList>
            <person name="Nieuwenhuis M."/>
            <person name="Van De Peppel L.J.J."/>
        </authorList>
    </citation>
    <scope>NUCLEOTIDE SEQUENCE</scope>
    <source>
        <strain evidence="2">D49</strain>
    </source>
</reference>
<sequence>MLHCLRSVFLLVAAAGAALSLSNTKPSTLSSGTLPIGNGNYMFYTDTGAPPGKSPYTTLFLIHGMSFNSGIFQKTKSDILRIVSVNRRGYIGSSPYTNTEFNVITNGTSAARQAFLADRGVELAVFIDNFLQQKKITQGKVSISGWSVGNIFSLATLSSVNSWPVAIKARLAPRIQSVIMQEPSAEILGFASNPNNWIPLIDTSIPASTRNPMTVQWISHYFKQGNFAVNPNAITWVVPSLSRVPSLFNMSPSEYNSIVDIGKATDGDFTLLINFKSQLHDSYRQVIFGSTVQKAFPTLKRSLFTGDSSVSFGPYAYYLVKNDTGAINDKSVTFRIVPGVNHFINWDDPKIASEVYAQLV</sequence>
<dbReference type="InterPro" id="IPR029058">
    <property type="entry name" value="AB_hydrolase_fold"/>
</dbReference>
<keyword evidence="1" id="KW-0732">Signal</keyword>
<dbReference type="Gene3D" id="3.40.50.1820">
    <property type="entry name" value="alpha/beta hydrolase"/>
    <property type="match status" value="1"/>
</dbReference>
<evidence type="ECO:0008006" key="4">
    <source>
        <dbReference type="Google" id="ProtNLM"/>
    </source>
</evidence>
<dbReference type="OrthoDB" id="3251587at2759"/>
<accession>A0A9P7GMT8</accession>
<evidence type="ECO:0000256" key="1">
    <source>
        <dbReference type="SAM" id="SignalP"/>
    </source>
</evidence>
<name>A0A9P7GMT8_9AGAR</name>
<proteinExistence type="predicted"/>
<evidence type="ECO:0000313" key="3">
    <source>
        <dbReference type="Proteomes" id="UP000717328"/>
    </source>
</evidence>
<dbReference type="EMBL" id="JABCKI010000249">
    <property type="protein sequence ID" value="KAG5651393.1"/>
    <property type="molecule type" value="Genomic_DNA"/>
</dbReference>
<dbReference type="SUPFAM" id="SSF53474">
    <property type="entry name" value="alpha/beta-Hydrolases"/>
    <property type="match status" value="1"/>
</dbReference>
<keyword evidence="3" id="KW-1185">Reference proteome</keyword>
<organism evidence="2 3">
    <name type="scientific">Sphagnurus paluster</name>
    <dbReference type="NCBI Taxonomy" id="117069"/>
    <lineage>
        <taxon>Eukaryota</taxon>
        <taxon>Fungi</taxon>
        <taxon>Dikarya</taxon>
        <taxon>Basidiomycota</taxon>
        <taxon>Agaricomycotina</taxon>
        <taxon>Agaricomycetes</taxon>
        <taxon>Agaricomycetidae</taxon>
        <taxon>Agaricales</taxon>
        <taxon>Tricholomatineae</taxon>
        <taxon>Lyophyllaceae</taxon>
        <taxon>Sphagnurus</taxon>
    </lineage>
</organism>
<gene>
    <name evidence="2" type="ORF">H0H81_008775</name>
</gene>
<dbReference type="AlphaFoldDB" id="A0A9P7GMT8"/>
<feature type="chain" id="PRO_5040128293" description="AB hydrolase-1 domain-containing protein" evidence="1">
    <location>
        <begin position="21"/>
        <end position="360"/>
    </location>
</feature>
<dbReference type="Proteomes" id="UP000717328">
    <property type="component" value="Unassembled WGS sequence"/>
</dbReference>
<comment type="caution">
    <text evidence="2">The sequence shown here is derived from an EMBL/GenBank/DDBJ whole genome shotgun (WGS) entry which is preliminary data.</text>
</comment>